<dbReference type="EMBL" id="JAGFNK010000113">
    <property type="protein sequence ID" value="KAI9507762.1"/>
    <property type="molecule type" value="Genomic_DNA"/>
</dbReference>
<accession>A0ACC0U9K0</accession>
<protein>
    <submittedName>
        <fullName evidence="1">Uncharacterized protein</fullName>
    </submittedName>
</protein>
<evidence type="ECO:0000313" key="2">
    <source>
        <dbReference type="Proteomes" id="UP001207468"/>
    </source>
</evidence>
<sequence>MSSASASVTRSLASQTAAPSTTQNKSKLAIIIVACVGGFLFIVALILVLVPYLRRRASRGQSKHTKSPTSSGNASVTTVHSRREVHNRTISVDASVPLLEPESNTNASTDSEFLSFRPTTTAESNAASRPTVTRTPNTDTPLLPRRFAPSFKSSSHPLRHARARIAHVPMDTLPEDSAADTSPQRGPSPTTTDTESHAPAPSSWLHIPKASAMPLIGAFRGSISSLGSAASSSLPTMQHYPSFSQNMQSASASSRSTQTFYSVASDGPTANDNLGSPPSEHGELHPPGSAAWLNPGGVGKRIQQVHRNNSSDGFHASRQASMVYSHKSSMLSVPGGSRSGEHDRRPLSGTVASGSSLSFYTDARSQLGAGEDGRWNSSVGGSSSDAQRSPS</sequence>
<organism evidence="1 2">
    <name type="scientific">Russula earlei</name>
    <dbReference type="NCBI Taxonomy" id="71964"/>
    <lineage>
        <taxon>Eukaryota</taxon>
        <taxon>Fungi</taxon>
        <taxon>Dikarya</taxon>
        <taxon>Basidiomycota</taxon>
        <taxon>Agaricomycotina</taxon>
        <taxon>Agaricomycetes</taxon>
        <taxon>Russulales</taxon>
        <taxon>Russulaceae</taxon>
        <taxon>Russula</taxon>
    </lineage>
</organism>
<comment type="caution">
    <text evidence="1">The sequence shown here is derived from an EMBL/GenBank/DDBJ whole genome shotgun (WGS) entry which is preliminary data.</text>
</comment>
<reference evidence="1" key="1">
    <citation type="submission" date="2021-03" db="EMBL/GenBank/DDBJ databases">
        <title>Evolutionary priming and transition to the ectomycorrhizal habit in an iconic lineage of mushroom-forming fungi: is preadaptation a requirement?</title>
        <authorList>
            <consortium name="DOE Joint Genome Institute"/>
            <person name="Looney B.P."/>
            <person name="Miyauchi S."/>
            <person name="Morin E."/>
            <person name="Drula E."/>
            <person name="Courty P.E."/>
            <person name="Chicoki N."/>
            <person name="Fauchery L."/>
            <person name="Kohler A."/>
            <person name="Kuo A."/>
            <person name="LaButti K."/>
            <person name="Pangilinan J."/>
            <person name="Lipzen A."/>
            <person name="Riley R."/>
            <person name="Andreopoulos W."/>
            <person name="He G."/>
            <person name="Johnson J."/>
            <person name="Barry K.W."/>
            <person name="Grigoriev I.V."/>
            <person name="Nagy L."/>
            <person name="Hibbett D."/>
            <person name="Henrissat B."/>
            <person name="Matheny P.B."/>
            <person name="Labbe J."/>
            <person name="Martin A.F."/>
        </authorList>
    </citation>
    <scope>NUCLEOTIDE SEQUENCE</scope>
    <source>
        <strain evidence="1">BPL698</strain>
    </source>
</reference>
<name>A0ACC0U9K0_9AGAM</name>
<gene>
    <name evidence="1" type="ORF">F5148DRAFT_77583</name>
</gene>
<dbReference type="Proteomes" id="UP001207468">
    <property type="component" value="Unassembled WGS sequence"/>
</dbReference>
<keyword evidence="2" id="KW-1185">Reference proteome</keyword>
<evidence type="ECO:0000313" key="1">
    <source>
        <dbReference type="EMBL" id="KAI9507762.1"/>
    </source>
</evidence>
<proteinExistence type="predicted"/>